<dbReference type="InterPro" id="IPR036291">
    <property type="entry name" value="NAD(P)-bd_dom_sf"/>
</dbReference>
<gene>
    <name evidence="14" type="ORF">SIRAN157</name>
</gene>
<dbReference type="InterPro" id="IPR036736">
    <property type="entry name" value="ACP-like_sf"/>
</dbReference>
<dbReference type="SUPFAM" id="SSF55048">
    <property type="entry name" value="Probable ACP-binding domain of malonyl-CoA ACP transacylase"/>
    <property type="match status" value="2"/>
</dbReference>
<keyword evidence="5" id="KW-0045">Antibiotic biosynthesis</keyword>
<dbReference type="Pfam" id="PF08659">
    <property type="entry name" value="KR"/>
    <property type="match status" value="2"/>
</dbReference>
<dbReference type="InterPro" id="IPR057326">
    <property type="entry name" value="KR_dom"/>
</dbReference>
<dbReference type="InterPro" id="IPR013968">
    <property type="entry name" value="PKS_KR"/>
</dbReference>
<dbReference type="FunFam" id="3.40.366.10:FF:000002">
    <property type="entry name" value="Probable polyketide synthase 2"/>
    <property type="match status" value="1"/>
</dbReference>
<organism evidence="14">
    <name type="scientific">Streptomyces iranensis</name>
    <dbReference type="NCBI Taxonomy" id="576784"/>
    <lineage>
        <taxon>Bacteria</taxon>
        <taxon>Bacillati</taxon>
        <taxon>Actinomycetota</taxon>
        <taxon>Actinomycetes</taxon>
        <taxon>Kitasatosporales</taxon>
        <taxon>Streptomycetaceae</taxon>
        <taxon>Streptomyces</taxon>
        <taxon>Streptomyces violaceusniger group</taxon>
    </lineage>
</organism>
<dbReference type="InterPro" id="IPR018201">
    <property type="entry name" value="Ketoacyl_synth_AS"/>
</dbReference>
<dbReference type="SUPFAM" id="SSF47336">
    <property type="entry name" value="ACP-like"/>
    <property type="match status" value="2"/>
</dbReference>
<dbReference type="SUPFAM" id="SSF51735">
    <property type="entry name" value="NAD(P)-binding Rossmann-fold domains"/>
    <property type="match status" value="3"/>
</dbReference>
<dbReference type="GO" id="GO:0033068">
    <property type="term" value="P:macrolide biosynthetic process"/>
    <property type="evidence" value="ECO:0007669"/>
    <property type="project" value="UniProtKB-ARBA"/>
</dbReference>
<dbReference type="GO" id="GO:0004312">
    <property type="term" value="F:fatty acid synthase activity"/>
    <property type="evidence" value="ECO:0007669"/>
    <property type="project" value="TreeGrafter"/>
</dbReference>
<feature type="domain" description="Ketosynthase family 3 (KS3)" evidence="12">
    <location>
        <begin position="338"/>
        <end position="764"/>
    </location>
</feature>
<dbReference type="Pfam" id="PF00109">
    <property type="entry name" value="ketoacyl-synt"/>
    <property type="match status" value="2"/>
</dbReference>
<evidence type="ECO:0000256" key="3">
    <source>
        <dbReference type="ARBA" id="ARBA00022553"/>
    </source>
</evidence>
<dbReference type="SMART" id="SM00826">
    <property type="entry name" value="PKS_DH"/>
    <property type="match status" value="1"/>
</dbReference>
<dbReference type="SMART" id="SM01294">
    <property type="entry name" value="PKS_PP_betabranch"/>
    <property type="match status" value="2"/>
</dbReference>
<dbReference type="InterPro" id="IPR049551">
    <property type="entry name" value="PKS_DH_C"/>
</dbReference>
<evidence type="ECO:0000256" key="8">
    <source>
        <dbReference type="PROSITE-ProRule" id="PRU01363"/>
    </source>
</evidence>
<dbReference type="InterPro" id="IPR014043">
    <property type="entry name" value="Acyl_transferase_dom"/>
</dbReference>
<feature type="region of interest" description="Disordered" evidence="9">
    <location>
        <begin position="224"/>
        <end position="244"/>
    </location>
</feature>
<dbReference type="CDD" id="cd08956">
    <property type="entry name" value="KR_3_FAS_SDR_x"/>
    <property type="match status" value="1"/>
</dbReference>
<dbReference type="Pfam" id="PF14765">
    <property type="entry name" value="PS-DH"/>
    <property type="match status" value="1"/>
</dbReference>
<dbReference type="InterPro" id="IPR001227">
    <property type="entry name" value="Ac_transferase_dom_sf"/>
</dbReference>
<evidence type="ECO:0000259" key="13">
    <source>
        <dbReference type="PROSITE" id="PS52019"/>
    </source>
</evidence>
<keyword evidence="10" id="KW-1133">Transmembrane helix</keyword>
<evidence type="ECO:0000313" key="14">
    <source>
        <dbReference type="EMBL" id="CDR01161.1"/>
    </source>
</evidence>
<dbReference type="Pfam" id="PF16197">
    <property type="entry name" value="KAsynt_C_assoc"/>
    <property type="match status" value="2"/>
</dbReference>
<dbReference type="InterPro" id="IPR050091">
    <property type="entry name" value="PKS_NRPS_Biosynth_Enz"/>
</dbReference>
<dbReference type="InterPro" id="IPR020806">
    <property type="entry name" value="PKS_PP-bd"/>
</dbReference>
<feature type="compositionally biased region" description="Low complexity" evidence="9">
    <location>
        <begin position="232"/>
        <end position="243"/>
    </location>
</feature>
<dbReference type="InterPro" id="IPR020807">
    <property type="entry name" value="PKS_DH"/>
</dbReference>
<dbReference type="InterPro" id="IPR032821">
    <property type="entry name" value="PKS_assoc"/>
</dbReference>
<dbReference type="Pfam" id="PF00698">
    <property type="entry name" value="Acyl_transf_1"/>
    <property type="match status" value="2"/>
</dbReference>
<accession>A0A060ZAT3</accession>
<dbReference type="CDD" id="cd00833">
    <property type="entry name" value="PKS"/>
    <property type="match status" value="2"/>
</dbReference>
<dbReference type="InterPro" id="IPR049900">
    <property type="entry name" value="PKS_mFAS_DH"/>
</dbReference>
<dbReference type="PANTHER" id="PTHR43775:SF51">
    <property type="entry name" value="INACTIVE PHENOLPHTHIOCEROL SYNTHESIS POLYKETIDE SYNTHASE TYPE I PKS1-RELATED"/>
    <property type="match status" value="1"/>
</dbReference>
<dbReference type="Pfam" id="PF00550">
    <property type="entry name" value="PP-binding"/>
    <property type="match status" value="2"/>
</dbReference>
<keyword evidence="10" id="KW-0812">Transmembrane</keyword>
<dbReference type="SMART" id="SM00822">
    <property type="entry name" value="PKS_KR"/>
    <property type="match status" value="2"/>
</dbReference>
<dbReference type="PROSITE" id="PS50075">
    <property type="entry name" value="CARRIER"/>
    <property type="match status" value="2"/>
</dbReference>
<evidence type="ECO:0000256" key="10">
    <source>
        <dbReference type="SAM" id="Phobius"/>
    </source>
</evidence>
<dbReference type="GO" id="GO:0006633">
    <property type="term" value="P:fatty acid biosynthetic process"/>
    <property type="evidence" value="ECO:0007669"/>
    <property type="project" value="InterPro"/>
</dbReference>
<dbReference type="InterPro" id="IPR016036">
    <property type="entry name" value="Malonyl_transacylase_ACP-bd"/>
</dbReference>
<dbReference type="FunFam" id="1.10.1200.10:FF:000007">
    <property type="entry name" value="Probable polyketide synthase pks17"/>
    <property type="match status" value="1"/>
</dbReference>
<dbReference type="HOGENOM" id="CLU_000022_35_5_11"/>
<keyword evidence="4" id="KW-0808">Transferase</keyword>
<dbReference type="SMART" id="SM00825">
    <property type="entry name" value="PKS_KS"/>
    <property type="match status" value="2"/>
</dbReference>
<dbReference type="PROSITE" id="PS52019">
    <property type="entry name" value="PKS_MFAS_DH"/>
    <property type="match status" value="1"/>
</dbReference>
<evidence type="ECO:0000259" key="11">
    <source>
        <dbReference type="PROSITE" id="PS50075"/>
    </source>
</evidence>
<dbReference type="SMART" id="SM00823">
    <property type="entry name" value="PKS_PP"/>
    <property type="match status" value="2"/>
</dbReference>
<protein>
    <submittedName>
        <fullName evidence="14">Beta-ketoacyl synthase</fullName>
    </submittedName>
</protein>
<dbReference type="InterPro" id="IPR014030">
    <property type="entry name" value="Ketoacyl_synth_N"/>
</dbReference>
<evidence type="ECO:0000256" key="1">
    <source>
        <dbReference type="ARBA" id="ARBA00004792"/>
    </source>
</evidence>
<dbReference type="InterPro" id="IPR042104">
    <property type="entry name" value="PKS_dehydratase_sf"/>
</dbReference>
<dbReference type="Gene3D" id="3.30.70.3290">
    <property type="match status" value="2"/>
</dbReference>
<dbReference type="Gene3D" id="1.10.1200.10">
    <property type="entry name" value="ACP-like"/>
    <property type="match status" value="2"/>
</dbReference>
<dbReference type="GO" id="GO:0004315">
    <property type="term" value="F:3-oxoacyl-[acyl-carrier-protein] synthase activity"/>
    <property type="evidence" value="ECO:0007669"/>
    <property type="project" value="InterPro"/>
</dbReference>
<dbReference type="InterPro" id="IPR006162">
    <property type="entry name" value="Ppantetheine_attach_site"/>
</dbReference>
<dbReference type="InterPro" id="IPR049552">
    <property type="entry name" value="PKS_DH_N"/>
</dbReference>
<sequence>MLGGIFARHLASAHGVRNLLLISRSGPAADGAAQLDADLRDLGAEVRIVAADAADRADLDRLLATVSRLTAVVHAAGVLADAPVDTLSPAGIDAVLRAKYDAARNLHEATAGAGLAAFVTFSSIAGHIGTAGQGAYAAANRCLDALAVERRAAGLSATSLAWGLWDLDAGMAGGLGPADLARWRRAGVTPLPVRTGLDLFDAALSGAADPVLIPVTLDLSDAPSAPAELRSSRVPSVSPASSPGERDVLRLVLETSAAVLGHGSAATIDPERTFRELGFDSLTGVELRNQLHAATGMRIAPTVTFDHPTPGGLADHLSAEISGARTATTAVAQTAVTGEPIAVIGMACGYPGGVRGPEDLWRLVADGVDAIGPFPGDRGWDVDDLYDPDPERSGKSTTREGGFLHTAGDFDPEFFGISPREAPAVDPQQRLLLEAAWEAVERAGIDPLSLRGSRTGVFAGMMYHDYAARLPVAPDGFEGHLLTGNTGSVASGRVAYTLGLEGPAVTVDTACSSSLVALHLAAQALRGGECSLALAGGVTVMATPNTFVEFSRQRGLSPDGRCRAYAEDADGTGWAEGVGVLLLERLSDARRHRHPVLAVVRGSATNQDGASNGLTAPNGPSQERVIRQALANAGLTPAEVDVVEGHGTGTRLGDPIEVQALMATYGRDRPADRPLWLGSLKSNIGHTQAAAGVGGLIKMIMAMRHGVLPRTLHAGVPSSRIDWSAGAVSLLDEARPWPETGRTRRAAVSSFGISGTNAHVILEAHPTPVLPSAAPAAPDVVPLVLSGRSEAALRARAEQFIPLLAGVPQGALAAAAAAGSAWEHRAVVFGTGPGELRAGLEAIASDRHTVTDLEVVRGERIARGGAVLVFPGQGAQWPGMALDLLDSSPVFAARFADCATAIEKYVDWSVTDALRDPDGAERVDAIQPLLFAVMVSLAAQWQSVGVEPVAVLGHSQGEIAAACVAGALSLDDAARVVTLRSKALSVLAGSGGMVSLTLSAEQAGPRIEAAGGELAIAAVNGPRTVVVAGPPAALDKLVDACTADGIRARRIPVDYASHSAHVEAIEDRLAADLRGLSPRPARIPFYSTVTASELDTMALDGGYWYRNLRQTVRFADTVRLLLDRGHQVFVEASPHPVLTVALGETAEQAGRQDETVVVGTLRRDQGTRRRFLASAAEAYVGGLAVDWKRLTGGAGPSHVELPAYPFQRRRYWLDATTTGAGLTPVDHPLLRGSVVVAEDESALFTGEISMRTHPWLADHRVDGTVLLPGAAFADLVLTAAGHVSCDVIEDLTLEAPLLVPENRPVLLQISVGAVDGAGRRTVSVHSRPGTGDEPPWQRHATGVLATGAAEPPPMTDQWPPRTATRVELGDAYARLADDGFGYGPVFQGLQALWRDGSHTYAEVRLPESEATDGFGLHPALLDATLHPLVLDSGAVSVPFSWTGVHLHATGATALRVRLTTGDTGTAIAAYDFSGAPVLEAASVALRPSRPGNAATAPIYRLDWIPVGPAPQADLSAVTVAVLAAGGSGELLARTYESTAQALTLVRERIAQASESRLLVVTGNAVAAGPGETPDPAAAAALGLLRSAQTEHPDSFLLLDLPHGEQPGPELLAAALATGEPQLAARDGELFAPRLTAPPPATPTPAWDLDGTVLISGGTGVLGAAVARHLVSRHGLRHLVLTSRRGPDADGARALADELTELGARVTLAACDVSDRAAITELLTALPSLTAVIHTAGVLDDHTVATLDPVALATTLRPKADAAWHLHELTRELAPGLRHFVLFSSLAGTLGTAGQANYAAANAFLDALAQQRAAAGLPATSLAWGLWAQGSGMTGHLDTDALARLADSGIAALDTGPALAMFDAAVSAEATVTVPARLHLPALRARAAAGTLPAVFRGLVRGVRRRVSEDVTPAPGEYAGLAPEERRRRLLDLVGDHTAAILGHPSVAGLDTRRPLSDLGFDSLLAVQLRNRLSAATGVRLPATLVFDHPTVRALAAFLDAELAGAAAAPTSGVRSQSDEPIAIVAMACRFPGGVTTPEELWDLVAGGGEATSAFPADRGWNLAELYDPDPDRAGHTYARAGNFLHDAGDFDAGFFGISPNEALATDPQQRLLLETAWEAFERAGIDPADLRDSDTGVFAGIMLRDYGISAAAPANLEGRLAVNSAPSVASGRISYTFGLQGPAMTVDTACSSSLVALHLAAQSLRQGECSLALAGGATIMATPELFVEFSRQRGLAADGRCKSFSGAADGTGWGEGVGWLLLERQSDAERLGHEVLAVVRGSAVNQDGASNGLTAPNGPAQQRVIRQALANAGLSPADVDVVEAHGTGTTLGDPIEAQAVLATYGQDRVEPLLLGSIKSNIGHTQAAAGVAGVVKMVLAMRHGVVPRTLHVDEPSPEVDWSSGAVSLATSQVDWPAVDRVCRSAVSSFGVSGTNAHVVLEAAPDGPETSERRSEAAVPWVVSAKTAEGARAQVERLTAFVAERPGLDPVDVGWSLASRSVFEYRAVVGEGLVVRADGGKVVFVFPGQGSQWVGMAVELLDQSPVFVKSIEDCAAALSEFVDWSLVGVLRGGGGELDRVDVVQPVLWAVMVSLAELWRSYGVSPDAVVGHSQGEIAAAVVAGALSLRDGARVVALRSRVLLRIAGVGGMVSVGLSADEVRARLEGRPLGIAAYNGPSSVVVSGPADALDEWRVELESAGVRARRIPVDYASHSADVDGLREEILELLAPVAPRSGQVPFYSALTGELFDTSGLDCSSSRVRVRSGLAWRWSCWISRRCSRNPLRTVRRRCRSLWIGRWLGFCVVVGVSWIGLMWCSRCCGR</sequence>
<keyword evidence="3" id="KW-0597">Phosphoprotein</keyword>
<dbReference type="EMBL" id="LK022848">
    <property type="protein sequence ID" value="CDR01161.1"/>
    <property type="molecule type" value="Genomic_DNA"/>
</dbReference>
<feature type="active site" description="Proton donor; for dehydratase activity" evidence="8">
    <location>
        <position position="1422"/>
    </location>
</feature>
<dbReference type="Pfam" id="PF02801">
    <property type="entry name" value="Ketoacyl-synt_C"/>
    <property type="match status" value="2"/>
</dbReference>
<dbReference type="PROSITE" id="PS00012">
    <property type="entry name" value="PHOSPHOPANTETHEINE"/>
    <property type="match status" value="2"/>
</dbReference>
<evidence type="ECO:0000256" key="6">
    <source>
        <dbReference type="ARBA" id="ARBA00023268"/>
    </source>
</evidence>
<evidence type="ECO:0000256" key="5">
    <source>
        <dbReference type="ARBA" id="ARBA00023194"/>
    </source>
</evidence>
<dbReference type="Gene3D" id="3.40.366.10">
    <property type="entry name" value="Malonyl-Coenzyme A Acyl Carrier Protein, domain 2"/>
    <property type="match status" value="2"/>
</dbReference>
<dbReference type="Pfam" id="PF21089">
    <property type="entry name" value="PKS_DH_N"/>
    <property type="match status" value="1"/>
</dbReference>
<dbReference type="SMART" id="SM00827">
    <property type="entry name" value="PKS_AT"/>
    <property type="match status" value="2"/>
</dbReference>
<evidence type="ECO:0000256" key="9">
    <source>
        <dbReference type="SAM" id="MobiDB-lite"/>
    </source>
</evidence>
<evidence type="ECO:0000256" key="2">
    <source>
        <dbReference type="ARBA" id="ARBA00022450"/>
    </source>
</evidence>
<proteinExistence type="predicted"/>
<keyword evidence="6" id="KW-0511">Multifunctional enzyme</keyword>
<comment type="pathway">
    <text evidence="1">Antibiotic biosynthesis.</text>
</comment>
<evidence type="ECO:0000256" key="7">
    <source>
        <dbReference type="ARBA" id="ARBA00023315"/>
    </source>
</evidence>
<feature type="domain" description="Carrier" evidence="11">
    <location>
        <begin position="1927"/>
        <end position="2002"/>
    </location>
</feature>
<feature type="region of interest" description="N-terminal hotdog fold" evidence="8">
    <location>
        <begin position="1227"/>
        <end position="1351"/>
    </location>
</feature>
<dbReference type="Gene3D" id="3.40.47.10">
    <property type="match status" value="2"/>
</dbReference>
<dbReference type="GO" id="GO:0031177">
    <property type="term" value="F:phosphopantetheine binding"/>
    <property type="evidence" value="ECO:0007669"/>
    <property type="project" value="InterPro"/>
</dbReference>
<feature type="region of interest" description="C-terminal hotdog fold" evidence="8">
    <location>
        <begin position="1363"/>
        <end position="1528"/>
    </location>
</feature>
<feature type="domain" description="Ketosynthase family 3 (KS3)" evidence="12">
    <location>
        <begin position="2018"/>
        <end position="2441"/>
    </location>
</feature>
<keyword evidence="7" id="KW-0012">Acyltransferase</keyword>
<dbReference type="SUPFAM" id="SSF52151">
    <property type="entry name" value="FabD/lysophospholipase-like"/>
    <property type="match status" value="2"/>
</dbReference>
<evidence type="ECO:0000256" key="4">
    <source>
        <dbReference type="ARBA" id="ARBA00022679"/>
    </source>
</evidence>
<keyword evidence="2" id="KW-0596">Phosphopantetheine</keyword>
<feature type="domain" description="PKS/mFAS DH" evidence="13">
    <location>
        <begin position="1227"/>
        <end position="1528"/>
    </location>
</feature>
<dbReference type="Gene3D" id="3.10.129.110">
    <property type="entry name" value="Polyketide synthase dehydratase"/>
    <property type="match status" value="1"/>
</dbReference>
<reference evidence="14" key="1">
    <citation type="submission" date="2014-05" db="EMBL/GenBank/DDBJ databases">
        <authorList>
            <person name="Horn Fabian"/>
        </authorList>
    </citation>
    <scope>NUCLEOTIDE SEQUENCE</scope>
</reference>
<dbReference type="InterPro" id="IPR016039">
    <property type="entry name" value="Thiolase-like"/>
</dbReference>
<dbReference type="InterPro" id="IPR009081">
    <property type="entry name" value="PP-bd_ACP"/>
</dbReference>
<dbReference type="PANTHER" id="PTHR43775">
    <property type="entry name" value="FATTY ACID SYNTHASE"/>
    <property type="match status" value="1"/>
</dbReference>
<dbReference type="SUPFAM" id="SSF53901">
    <property type="entry name" value="Thiolase-like"/>
    <property type="match status" value="2"/>
</dbReference>
<dbReference type="Gene3D" id="1.10.287.1960">
    <property type="match status" value="1"/>
</dbReference>
<name>A0A060ZAT3_9ACTN</name>
<dbReference type="PROSITE" id="PS52004">
    <property type="entry name" value="KS3_2"/>
    <property type="match status" value="2"/>
</dbReference>
<feature type="domain" description="Carrier" evidence="11">
    <location>
        <begin position="246"/>
        <end position="321"/>
    </location>
</feature>
<evidence type="ECO:0000259" key="12">
    <source>
        <dbReference type="PROSITE" id="PS52004"/>
    </source>
</evidence>
<dbReference type="InterPro" id="IPR014031">
    <property type="entry name" value="Ketoacyl_synth_C"/>
</dbReference>
<dbReference type="InterPro" id="IPR016035">
    <property type="entry name" value="Acyl_Trfase/lysoPLipase"/>
</dbReference>
<keyword evidence="10" id="KW-0472">Membrane</keyword>
<dbReference type="PROSITE" id="PS00606">
    <property type="entry name" value="KS3_1"/>
    <property type="match status" value="2"/>
</dbReference>
<feature type="transmembrane region" description="Helical" evidence="10">
    <location>
        <begin position="2793"/>
        <end position="2814"/>
    </location>
</feature>
<dbReference type="Gene3D" id="3.30.70.250">
    <property type="entry name" value="Malonyl-CoA ACP transacylase, ACP-binding"/>
    <property type="match status" value="1"/>
</dbReference>
<dbReference type="Gene3D" id="3.40.50.720">
    <property type="entry name" value="NAD(P)-binding Rossmann-like Domain"/>
    <property type="match status" value="2"/>
</dbReference>
<feature type="active site" description="Proton acceptor; for dehydratase activity" evidence="8">
    <location>
        <position position="1259"/>
    </location>
</feature>
<dbReference type="FunFam" id="3.40.47.10:FF:000019">
    <property type="entry name" value="Polyketide synthase type I"/>
    <property type="match status" value="2"/>
</dbReference>
<dbReference type="InterPro" id="IPR020841">
    <property type="entry name" value="PKS_Beta-ketoAc_synthase_dom"/>
</dbReference>